<evidence type="ECO:0000313" key="1">
    <source>
        <dbReference type="EMBL" id="KAJ8006419.1"/>
    </source>
</evidence>
<accession>A0ACC2GRN8</accession>
<gene>
    <name evidence="1" type="ORF">DPEC_G00135020</name>
</gene>
<evidence type="ECO:0000313" key="2">
    <source>
        <dbReference type="Proteomes" id="UP001157502"/>
    </source>
</evidence>
<sequence length="108" mass="12282">MMSAEFPPRPWSTVGAGLFQIDNKQYLVIVDYFSRYFEVAKPRHLTSGAVIDWKSSLSLLNHSIPEVVRSDMAHSLAETFQMNSHRTGVWSCDIQSHFPQSNGRRAVL</sequence>
<protein>
    <submittedName>
        <fullName evidence="1">Uncharacterized protein</fullName>
    </submittedName>
</protein>
<name>A0ACC2GRN8_DALPE</name>
<dbReference type="EMBL" id="CM055737">
    <property type="protein sequence ID" value="KAJ8006419.1"/>
    <property type="molecule type" value="Genomic_DNA"/>
</dbReference>
<organism evidence="1 2">
    <name type="scientific">Dallia pectoralis</name>
    <name type="common">Alaska blackfish</name>
    <dbReference type="NCBI Taxonomy" id="75939"/>
    <lineage>
        <taxon>Eukaryota</taxon>
        <taxon>Metazoa</taxon>
        <taxon>Chordata</taxon>
        <taxon>Craniata</taxon>
        <taxon>Vertebrata</taxon>
        <taxon>Euteleostomi</taxon>
        <taxon>Actinopterygii</taxon>
        <taxon>Neopterygii</taxon>
        <taxon>Teleostei</taxon>
        <taxon>Protacanthopterygii</taxon>
        <taxon>Esociformes</taxon>
        <taxon>Umbridae</taxon>
        <taxon>Dallia</taxon>
    </lineage>
</organism>
<dbReference type="Proteomes" id="UP001157502">
    <property type="component" value="Chromosome 10"/>
</dbReference>
<reference evidence="1" key="1">
    <citation type="submission" date="2021-05" db="EMBL/GenBank/DDBJ databases">
        <authorList>
            <person name="Pan Q."/>
            <person name="Jouanno E."/>
            <person name="Zahm M."/>
            <person name="Klopp C."/>
            <person name="Cabau C."/>
            <person name="Louis A."/>
            <person name="Berthelot C."/>
            <person name="Parey E."/>
            <person name="Roest Crollius H."/>
            <person name="Montfort J."/>
            <person name="Robinson-Rechavi M."/>
            <person name="Bouchez O."/>
            <person name="Lampietro C."/>
            <person name="Lopez Roques C."/>
            <person name="Donnadieu C."/>
            <person name="Postlethwait J."/>
            <person name="Bobe J."/>
            <person name="Dillon D."/>
            <person name="Chandos A."/>
            <person name="von Hippel F."/>
            <person name="Guiguen Y."/>
        </authorList>
    </citation>
    <scope>NUCLEOTIDE SEQUENCE</scope>
    <source>
        <strain evidence="1">YG-Jan2019</strain>
    </source>
</reference>
<comment type="caution">
    <text evidence="1">The sequence shown here is derived from an EMBL/GenBank/DDBJ whole genome shotgun (WGS) entry which is preliminary data.</text>
</comment>
<keyword evidence="2" id="KW-1185">Reference proteome</keyword>
<proteinExistence type="predicted"/>